<feature type="coiled-coil region" evidence="1">
    <location>
        <begin position="805"/>
        <end position="885"/>
    </location>
</feature>
<feature type="coiled-coil region" evidence="1">
    <location>
        <begin position="1132"/>
        <end position="1166"/>
    </location>
</feature>
<feature type="coiled-coil region" evidence="1">
    <location>
        <begin position="1033"/>
        <end position="1091"/>
    </location>
</feature>
<feature type="non-terminal residue" evidence="2">
    <location>
        <position position="1"/>
    </location>
</feature>
<keyword evidence="1" id="KW-0175">Coiled coil</keyword>
<gene>
    <name evidence="2" type="ORF">TELCIR_15482</name>
</gene>
<dbReference type="OrthoDB" id="5849780at2759"/>
<feature type="coiled-coil region" evidence="1">
    <location>
        <begin position="381"/>
        <end position="408"/>
    </location>
</feature>
<dbReference type="GO" id="GO:0006406">
    <property type="term" value="P:mRNA export from nucleus"/>
    <property type="evidence" value="ECO:0007669"/>
    <property type="project" value="TreeGrafter"/>
</dbReference>
<evidence type="ECO:0000313" key="2">
    <source>
        <dbReference type="EMBL" id="PIO62938.1"/>
    </source>
</evidence>
<protein>
    <submittedName>
        <fullName evidence="2">Uncharacterized protein</fullName>
    </submittedName>
</protein>
<sequence>SSKELSWQRERLSLKDEIARLQLAAEEHEGQLQLKKKHADEALERITQLSAEHSVAIADLEAELRKERELSNLYKESLEKAEHVAAELRLGSCSESFLVYFVQLIQMMEEIEEEKRMRNVEVAMKGQQEDLYIFVLSCYLCTSTELCQSIVFVSDEQLSELREELLKANELLKSKHADRAPQLFHQKDLLDKTFDHNNRLQEQLKPLPNQAQLIHYCDKKRYNSLIHENGSFVTVFSRLKLAFFSKEADEARRRLESARDSTTRELAFTRAELEKYQRDYANASKQLQSQTEQLKKLAEDNVSVVEARTAKIKAEEAAAKAQASEVKVARLEEYIRAIKEEKEISERVHSDRVARSEQIVSEVKMTNARLEASFEMQKQTTAVVEKELERARKETDQIREENDRLRAGDAQMASRVEQLHQELMGLQTQTSNYKIELRAVTEELQHARMTINRLETEAEARKRTSFSEQQMMLSLNEMTTRLSRVESEKTAHLGSQLDEDSFKVIRLERDSLKTSNARLTDQLSNSRNDAKQAQAQASEVKVARLEEYIRAIKEEKEISERVHSDRVARSEQIVSEVKMTNARLEASFEMQKQTTAVVEKELERARKETDQIREENDRLRAGDAQMASRVEQLHQELMGLQTQTSNYKIELRAVTEELQHARMTINRLETEAEARKRTSFSEQQMARYEEEISLLRQQLTEKEKELALCERQLIDSRARLSNIQAQYTAQESTVGMTPERLQKECQQLKNRSQYLECQLDELKSKLAEAENTALKKSSENDRMESHSKVMETNLKQMAELGSMERERLEARAASAEARSEELTSRVAELSNKIVQLENEMSDIKMDQLQQSSQLQLKIDILEAQIKDADNSVAELNVSLNAARVEIDKRVSEGNELSDQLNELKCTLADRDEEIMMKNSKLESKEMELFNANERVRVAEENLRATETTLAARLEEMSAAEVKYNEGIKEYEMKLEQLLEKYENVVAQMTETSSSMEMKDVTDISMNAETSVIESMKSVVAFLREEKQKAISRSMTAEVEVKRLRAEVAEIRSNRDELAATVQSLQSEAMANANALAEKAQLKRELETKLEGLVASSNEASSKITMLSSELTAKKKEADLLRQRAAEAALKGDQEIKAELDQCRSKLTRVEAELNKANTQAVEAEKLKMAAEYAYINY</sequence>
<organism evidence="2 3">
    <name type="scientific">Teladorsagia circumcincta</name>
    <name type="common">Brown stomach worm</name>
    <name type="synonym">Ostertagia circumcincta</name>
    <dbReference type="NCBI Taxonomy" id="45464"/>
    <lineage>
        <taxon>Eukaryota</taxon>
        <taxon>Metazoa</taxon>
        <taxon>Ecdysozoa</taxon>
        <taxon>Nematoda</taxon>
        <taxon>Chromadorea</taxon>
        <taxon>Rhabditida</taxon>
        <taxon>Rhabditina</taxon>
        <taxon>Rhabditomorpha</taxon>
        <taxon>Strongyloidea</taxon>
        <taxon>Trichostrongylidae</taxon>
        <taxon>Teladorsagia</taxon>
    </lineage>
</organism>
<reference evidence="2 3" key="1">
    <citation type="submission" date="2015-09" db="EMBL/GenBank/DDBJ databases">
        <title>Draft genome of the parasitic nematode Teladorsagia circumcincta isolate WARC Sus (inbred).</title>
        <authorList>
            <person name="Mitreva M."/>
        </authorList>
    </citation>
    <scope>NUCLEOTIDE SEQUENCE [LARGE SCALE GENOMIC DNA]</scope>
    <source>
        <strain evidence="2 3">S</strain>
    </source>
</reference>
<dbReference type="GO" id="GO:1901673">
    <property type="term" value="P:regulation of mitotic spindle assembly"/>
    <property type="evidence" value="ECO:0007669"/>
    <property type="project" value="TreeGrafter"/>
</dbReference>
<feature type="coiled-coil region" evidence="1">
    <location>
        <begin position="651"/>
        <end position="719"/>
    </location>
</feature>
<feature type="coiled-coil region" evidence="1">
    <location>
        <begin position="241"/>
        <end position="348"/>
    </location>
</feature>
<dbReference type="AlphaFoldDB" id="A0A2G9TYE1"/>
<keyword evidence="3" id="KW-1185">Reference proteome</keyword>
<evidence type="ECO:0000256" key="1">
    <source>
        <dbReference type="SAM" id="Coils"/>
    </source>
</evidence>
<dbReference type="EMBL" id="KZ351488">
    <property type="protein sequence ID" value="PIO62938.1"/>
    <property type="molecule type" value="Genomic_DNA"/>
</dbReference>
<dbReference type="PANTHER" id="PTHR18898">
    <property type="entry name" value="NUCLEOPROTEIN TPR-RELATED"/>
    <property type="match status" value="1"/>
</dbReference>
<evidence type="ECO:0000313" key="3">
    <source>
        <dbReference type="Proteomes" id="UP000230423"/>
    </source>
</evidence>
<dbReference type="GO" id="GO:0005643">
    <property type="term" value="C:nuclear pore"/>
    <property type="evidence" value="ECO:0007669"/>
    <property type="project" value="TreeGrafter"/>
</dbReference>
<feature type="coiled-coil region" evidence="1">
    <location>
        <begin position="437"/>
        <end position="464"/>
    </location>
</feature>
<feature type="coiled-coil region" evidence="1">
    <location>
        <begin position="11"/>
        <end position="77"/>
    </location>
</feature>
<dbReference type="PANTHER" id="PTHR18898:SF2">
    <property type="entry name" value="NUCLEOPROTEIN TPR"/>
    <property type="match status" value="1"/>
</dbReference>
<feature type="coiled-coil region" evidence="1">
    <location>
        <begin position="516"/>
        <end position="562"/>
    </location>
</feature>
<name>A0A2G9TYE1_TELCI</name>
<proteinExistence type="predicted"/>
<feature type="coiled-coil region" evidence="1">
    <location>
        <begin position="921"/>
        <end position="991"/>
    </location>
</feature>
<dbReference type="GO" id="GO:0017056">
    <property type="term" value="F:structural constituent of nuclear pore"/>
    <property type="evidence" value="ECO:0007669"/>
    <property type="project" value="TreeGrafter"/>
</dbReference>
<accession>A0A2G9TYE1</accession>
<feature type="coiled-coil region" evidence="1">
    <location>
        <begin position="595"/>
        <end position="622"/>
    </location>
</feature>
<dbReference type="Proteomes" id="UP000230423">
    <property type="component" value="Unassembled WGS sequence"/>
</dbReference>
<feature type="coiled-coil region" evidence="1">
    <location>
        <begin position="745"/>
        <end position="779"/>
    </location>
</feature>